<dbReference type="RefSeq" id="WP_052554250.1">
    <property type="nucleotide sequence ID" value="NZ_JMCC02000079.1"/>
</dbReference>
<dbReference type="Gene3D" id="3.30.460.40">
    <property type="match status" value="1"/>
</dbReference>
<protein>
    <recommendedName>
        <fullName evidence="3">Nucleotidyltransferase</fullName>
    </recommendedName>
</protein>
<sequence>MSARRPQQTSALLELLSASKVEFAVIGGVAAVLYGSARMTLDLDIVTPFSAANLTLLLETLRPYDPRHATRPDLSILEDSIEHLLTFRMLLIETQLGRLDALPGVEPYGDYTLVPTREQTLFGHVCRVIELDALIEVKRLAGRRKDIEVVFELEALRARTQR</sequence>
<reference evidence="1 2" key="1">
    <citation type="submission" date="2014-12" db="EMBL/GenBank/DDBJ databases">
        <title>Genome assembly of Enhygromyxa salina DSM 15201.</title>
        <authorList>
            <person name="Sharma G."/>
            <person name="Subramanian S."/>
        </authorList>
    </citation>
    <scope>NUCLEOTIDE SEQUENCE [LARGE SCALE GENOMIC DNA]</scope>
    <source>
        <strain evidence="1 2">DSM 15201</strain>
    </source>
</reference>
<gene>
    <name evidence="1" type="ORF">DB30_07098</name>
</gene>
<dbReference type="Proteomes" id="UP000031599">
    <property type="component" value="Unassembled WGS sequence"/>
</dbReference>
<dbReference type="AlphaFoldDB" id="A0A0C2D1R2"/>
<evidence type="ECO:0008006" key="3">
    <source>
        <dbReference type="Google" id="ProtNLM"/>
    </source>
</evidence>
<accession>A0A0C2D1R2</accession>
<dbReference type="EMBL" id="JMCC02000079">
    <property type="protein sequence ID" value="KIG14102.1"/>
    <property type="molecule type" value="Genomic_DNA"/>
</dbReference>
<evidence type="ECO:0000313" key="2">
    <source>
        <dbReference type="Proteomes" id="UP000031599"/>
    </source>
</evidence>
<dbReference type="SUPFAM" id="SSF81301">
    <property type="entry name" value="Nucleotidyltransferase"/>
    <property type="match status" value="1"/>
</dbReference>
<proteinExistence type="predicted"/>
<dbReference type="InterPro" id="IPR043519">
    <property type="entry name" value="NT_sf"/>
</dbReference>
<evidence type="ECO:0000313" key="1">
    <source>
        <dbReference type="EMBL" id="KIG14102.1"/>
    </source>
</evidence>
<name>A0A0C2D1R2_9BACT</name>
<organism evidence="1 2">
    <name type="scientific">Enhygromyxa salina</name>
    <dbReference type="NCBI Taxonomy" id="215803"/>
    <lineage>
        <taxon>Bacteria</taxon>
        <taxon>Pseudomonadati</taxon>
        <taxon>Myxococcota</taxon>
        <taxon>Polyangia</taxon>
        <taxon>Nannocystales</taxon>
        <taxon>Nannocystaceae</taxon>
        <taxon>Enhygromyxa</taxon>
    </lineage>
</organism>
<comment type="caution">
    <text evidence="1">The sequence shown here is derived from an EMBL/GenBank/DDBJ whole genome shotgun (WGS) entry which is preliminary data.</text>
</comment>